<dbReference type="InterPro" id="IPR000210">
    <property type="entry name" value="BTB/POZ_dom"/>
</dbReference>
<feature type="domain" description="BTB" evidence="2">
    <location>
        <begin position="40"/>
        <end position="113"/>
    </location>
</feature>
<organism evidence="3 4">
    <name type="scientific">Hericium alpestre</name>
    <dbReference type="NCBI Taxonomy" id="135208"/>
    <lineage>
        <taxon>Eukaryota</taxon>
        <taxon>Fungi</taxon>
        <taxon>Dikarya</taxon>
        <taxon>Basidiomycota</taxon>
        <taxon>Agaricomycotina</taxon>
        <taxon>Agaricomycetes</taxon>
        <taxon>Russulales</taxon>
        <taxon>Hericiaceae</taxon>
        <taxon>Hericium</taxon>
    </lineage>
</organism>
<dbReference type="Proteomes" id="UP000298061">
    <property type="component" value="Unassembled WGS sequence"/>
</dbReference>
<proteinExistence type="predicted"/>
<evidence type="ECO:0000259" key="2">
    <source>
        <dbReference type="PROSITE" id="PS50097"/>
    </source>
</evidence>
<dbReference type="Gene3D" id="3.30.710.10">
    <property type="entry name" value="Potassium Channel Kv1.1, Chain A"/>
    <property type="match status" value="1"/>
</dbReference>
<dbReference type="OrthoDB" id="3893071at2759"/>
<dbReference type="EMBL" id="SFCI01000712">
    <property type="protein sequence ID" value="TFY78287.1"/>
    <property type="molecule type" value="Genomic_DNA"/>
</dbReference>
<name>A0A4Y9ZW45_9AGAM</name>
<protein>
    <recommendedName>
        <fullName evidence="2">BTB domain-containing protein</fullName>
    </recommendedName>
</protein>
<dbReference type="Pfam" id="PF00651">
    <property type="entry name" value="BTB"/>
    <property type="match status" value="1"/>
</dbReference>
<dbReference type="CDD" id="cd18186">
    <property type="entry name" value="BTB_POZ_ZBTB_KLHL-like"/>
    <property type="match status" value="1"/>
</dbReference>
<dbReference type="SUPFAM" id="SSF54695">
    <property type="entry name" value="POZ domain"/>
    <property type="match status" value="1"/>
</dbReference>
<comment type="caution">
    <text evidence="3">The sequence shown here is derived from an EMBL/GenBank/DDBJ whole genome shotgun (WGS) entry which is preliminary data.</text>
</comment>
<dbReference type="InterPro" id="IPR011333">
    <property type="entry name" value="SKP1/BTB/POZ_sf"/>
</dbReference>
<dbReference type="SMART" id="SM00225">
    <property type="entry name" value="BTB"/>
    <property type="match status" value="1"/>
</dbReference>
<dbReference type="PROSITE" id="PS50097">
    <property type="entry name" value="BTB"/>
    <property type="match status" value="1"/>
</dbReference>
<keyword evidence="4" id="KW-1185">Reference proteome</keyword>
<accession>A0A4Y9ZW45</accession>
<evidence type="ECO:0000256" key="1">
    <source>
        <dbReference type="SAM" id="MobiDB-lite"/>
    </source>
</evidence>
<feature type="compositionally biased region" description="Basic and acidic residues" evidence="1">
    <location>
        <begin position="11"/>
        <end position="24"/>
    </location>
</feature>
<gene>
    <name evidence="3" type="ORF">EWM64_g5725</name>
</gene>
<feature type="region of interest" description="Disordered" evidence="1">
    <location>
        <begin position="1"/>
        <end position="28"/>
    </location>
</feature>
<dbReference type="AlphaFoldDB" id="A0A4Y9ZW45"/>
<sequence length="344" mass="39014">MSIQPPAKRARNGDRPQETPERTFDSSSPFHRSELWFEDGNIIIVCQTTGFRVHRGILAYNSTVFKDMLIVGDANLDCNETFEGCVVARLPDEAHDMHSLLKALYSRKYARKGSVVAFETLLSLFKLSTKYAFDELREELVEHIKPMFPTALQQYYFQEFQALLPADFDAAVAVDLGITYNVPAIVPVACYWTALKDVASLLDGPRSTLCNGTPMQLSRAAERMCLIFREKLTKIIADALDVTQMHSIPWPRDPRVIDCTECEDVSNAERQAIERAYGALEQDLFRFRSSSIRQRLRNGKEPCACCTARLEEFDEEVNHKIWERLPEACGYKNWGAVRAAQAAS</sequence>
<evidence type="ECO:0000313" key="4">
    <source>
        <dbReference type="Proteomes" id="UP000298061"/>
    </source>
</evidence>
<reference evidence="3 4" key="1">
    <citation type="submission" date="2019-02" db="EMBL/GenBank/DDBJ databases">
        <title>Genome sequencing of the rare red list fungi Hericium alpestre (H. flagellum).</title>
        <authorList>
            <person name="Buettner E."/>
            <person name="Kellner H."/>
        </authorList>
    </citation>
    <scope>NUCLEOTIDE SEQUENCE [LARGE SCALE GENOMIC DNA]</scope>
    <source>
        <strain evidence="3 4">DSM 108284</strain>
    </source>
</reference>
<evidence type="ECO:0000313" key="3">
    <source>
        <dbReference type="EMBL" id="TFY78287.1"/>
    </source>
</evidence>